<name>A0A1J6IWY2_NICAT</name>
<dbReference type="GO" id="GO:0004523">
    <property type="term" value="F:RNA-DNA hybrid ribonuclease activity"/>
    <property type="evidence" value="ECO:0007669"/>
    <property type="project" value="InterPro"/>
</dbReference>
<sequence length="109" mass="12284">VKLALGENLLPIVIEADCLELTNLIKSNNCQYQNLIDDRRYLLRKANDPPLKHVFREANGVADLLAKTGCNLDTFCILQNYVFPPAFVSHVPERDSLGTMLPRLTSRCN</sequence>
<evidence type="ECO:0000313" key="3">
    <source>
        <dbReference type="Proteomes" id="UP000187609"/>
    </source>
</evidence>
<dbReference type="Proteomes" id="UP000187609">
    <property type="component" value="Unassembled WGS sequence"/>
</dbReference>
<evidence type="ECO:0000313" key="2">
    <source>
        <dbReference type="EMBL" id="OIS99640.1"/>
    </source>
</evidence>
<dbReference type="CDD" id="cd06222">
    <property type="entry name" value="RNase_H_like"/>
    <property type="match status" value="1"/>
</dbReference>
<organism evidence="2 3">
    <name type="scientific">Nicotiana attenuata</name>
    <name type="common">Coyote tobacco</name>
    <dbReference type="NCBI Taxonomy" id="49451"/>
    <lineage>
        <taxon>Eukaryota</taxon>
        <taxon>Viridiplantae</taxon>
        <taxon>Streptophyta</taxon>
        <taxon>Embryophyta</taxon>
        <taxon>Tracheophyta</taxon>
        <taxon>Spermatophyta</taxon>
        <taxon>Magnoliopsida</taxon>
        <taxon>eudicotyledons</taxon>
        <taxon>Gunneridae</taxon>
        <taxon>Pentapetalae</taxon>
        <taxon>asterids</taxon>
        <taxon>lamiids</taxon>
        <taxon>Solanales</taxon>
        <taxon>Solanaceae</taxon>
        <taxon>Nicotianoideae</taxon>
        <taxon>Nicotianeae</taxon>
        <taxon>Nicotiana</taxon>
    </lineage>
</organism>
<dbReference type="PANTHER" id="PTHR47723:SF23">
    <property type="entry name" value="REVERSE TRANSCRIPTASE-LIKE PROTEIN"/>
    <property type="match status" value="1"/>
</dbReference>
<dbReference type="InterPro" id="IPR002156">
    <property type="entry name" value="RNaseH_domain"/>
</dbReference>
<protein>
    <recommendedName>
        <fullName evidence="1">RNase H type-1 domain-containing protein</fullName>
    </recommendedName>
</protein>
<dbReference type="Gramene" id="OIS99640">
    <property type="protein sequence ID" value="OIS99640"/>
    <property type="gene ID" value="A4A49_62642"/>
</dbReference>
<evidence type="ECO:0000259" key="1">
    <source>
        <dbReference type="Pfam" id="PF13456"/>
    </source>
</evidence>
<dbReference type="AlphaFoldDB" id="A0A1J6IWY2"/>
<feature type="non-terminal residue" evidence="2">
    <location>
        <position position="1"/>
    </location>
</feature>
<dbReference type="InterPro" id="IPR044730">
    <property type="entry name" value="RNase_H-like_dom_plant"/>
</dbReference>
<comment type="caution">
    <text evidence="2">The sequence shown here is derived from an EMBL/GenBank/DDBJ whole genome shotgun (WGS) entry which is preliminary data.</text>
</comment>
<dbReference type="EMBL" id="MJEQ01037190">
    <property type="protein sequence ID" value="OIS99640.1"/>
    <property type="molecule type" value="Genomic_DNA"/>
</dbReference>
<dbReference type="Pfam" id="PF13456">
    <property type="entry name" value="RVT_3"/>
    <property type="match status" value="1"/>
</dbReference>
<accession>A0A1J6IWY2</accession>
<gene>
    <name evidence="2" type="ORF">A4A49_62642</name>
</gene>
<feature type="non-terminal residue" evidence="2">
    <location>
        <position position="109"/>
    </location>
</feature>
<dbReference type="GO" id="GO:0003676">
    <property type="term" value="F:nucleic acid binding"/>
    <property type="evidence" value="ECO:0007669"/>
    <property type="project" value="InterPro"/>
</dbReference>
<reference evidence="2" key="1">
    <citation type="submission" date="2016-11" db="EMBL/GenBank/DDBJ databases">
        <title>The genome of Nicotiana attenuata.</title>
        <authorList>
            <person name="Xu S."/>
            <person name="Brockmoeller T."/>
            <person name="Gaquerel E."/>
            <person name="Navarro A."/>
            <person name="Kuhl H."/>
            <person name="Gase K."/>
            <person name="Ling Z."/>
            <person name="Zhou W."/>
            <person name="Kreitzer C."/>
            <person name="Stanke M."/>
            <person name="Tang H."/>
            <person name="Lyons E."/>
            <person name="Pandey P."/>
            <person name="Pandey S.P."/>
            <person name="Timmermann B."/>
            <person name="Baldwin I.T."/>
        </authorList>
    </citation>
    <scope>NUCLEOTIDE SEQUENCE [LARGE SCALE GENOMIC DNA]</scope>
    <source>
        <strain evidence="2">UT</strain>
    </source>
</reference>
<keyword evidence="3" id="KW-1185">Reference proteome</keyword>
<dbReference type="SMR" id="A0A1J6IWY2"/>
<dbReference type="PANTHER" id="PTHR47723">
    <property type="entry name" value="OS05G0353850 PROTEIN"/>
    <property type="match status" value="1"/>
</dbReference>
<proteinExistence type="predicted"/>
<dbReference type="InterPro" id="IPR053151">
    <property type="entry name" value="RNase_H-like"/>
</dbReference>
<feature type="domain" description="RNase H type-1" evidence="1">
    <location>
        <begin position="2"/>
        <end position="68"/>
    </location>
</feature>